<organism evidence="4 5">
    <name type="scientific">Filobasidium floriforme</name>
    <dbReference type="NCBI Taxonomy" id="5210"/>
    <lineage>
        <taxon>Eukaryota</taxon>
        <taxon>Fungi</taxon>
        <taxon>Dikarya</taxon>
        <taxon>Basidiomycota</taxon>
        <taxon>Agaricomycotina</taxon>
        <taxon>Tremellomycetes</taxon>
        <taxon>Filobasidiales</taxon>
        <taxon>Filobasidiaceae</taxon>
        <taxon>Filobasidium</taxon>
    </lineage>
</organism>
<keyword evidence="2" id="KW-0175">Coiled coil</keyword>
<proteinExistence type="predicted"/>
<gene>
    <name evidence="4" type="ORF">FFLO_06968</name>
</gene>
<dbReference type="OrthoDB" id="1872379at2759"/>
<protein>
    <submittedName>
        <fullName evidence="4">Uncharacterized protein</fullName>
    </submittedName>
</protein>
<evidence type="ECO:0000256" key="3">
    <source>
        <dbReference type="SAM" id="MobiDB-lite"/>
    </source>
</evidence>
<dbReference type="PANTHER" id="PTHR46014:SF1">
    <property type="entry name" value="TETRATRICOPEPTIDE REPEAT PROTEIN 1"/>
    <property type="match status" value="1"/>
</dbReference>
<dbReference type="InterPro" id="IPR052769">
    <property type="entry name" value="TPR_domain_protein"/>
</dbReference>
<feature type="coiled-coil region" evidence="2">
    <location>
        <begin position="303"/>
        <end position="334"/>
    </location>
</feature>
<comment type="caution">
    <text evidence="4">The sequence shown here is derived from an EMBL/GenBank/DDBJ whole genome shotgun (WGS) entry which is preliminary data.</text>
</comment>
<feature type="compositionally biased region" description="Pro residues" evidence="3">
    <location>
        <begin position="364"/>
        <end position="373"/>
    </location>
</feature>
<evidence type="ECO:0000313" key="5">
    <source>
        <dbReference type="Proteomes" id="UP000812966"/>
    </source>
</evidence>
<name>A0A8K0JE82_9TREE</name>
<keyword evidence="5" id="KW-1185">Reference proteome</keyword>
<feature type="region of interest" description="Disordered" evidence="3">
    <location>
        <begin position="357"/>
        <end position="385"/>
    </location>
</feature>
<feature type="region of interest" description="Disordered" evidence="3">
    <location>
        <begin position="1"/>
        <end position="117"/>
    </location>
</feature>
<dbReference type="PROSITE" id="PS50005">
    <property type="entry name" value="TPR"/>
    <property type="match status" value="1"/>
</dbReference>
<evidence type="ECO:0000256" key="2">
    <source>
        <dbReference type="SAM" id="Coils"/>
    </source>
</evidence>
<feature type="region of interest" description="Disordered" evidence="3">
    <location>
        <begin position="398"/>
        <end position="418"/>
    </location>
</feature>
<dbReference type="Proteomes" id="UP000812966">
    <property type="component" value="Unassembled WGS sequence"/>
</dbReference>
<sequence length="569" mass="61791">MRVPGSPASTLKDLDGKASPGGASELLLPNVSEGELSPVVMKKVLHSVGLQEEERRDGQDKADGGREDVEGKGRLDSASGLGLGLDVRSTIEDEAEGEESVLVRPPTPTEGDVGKGLEHGQEAVRGDVAQANLIRAGQALTEEPEANINLGAPIASMNPRNAVSPAPTLGDELDTDARYGIDAMADDIVGKQDGGYTGDLADDALAGWTGSKAPVVHATRNDIQNASGIPEEEQEKKMGFEPIKGKQGEPSVHLGEWEPVDFKAQFEDAGKDEVKGTDDALRALGEKLAQEEAAGVKVKDAKKEEEEVKLDLTVDELKDLLRRAQEQKAEGNSLFQHAEPDLDGAIGAYKEALNLLPITSFTPQPEPTPPPSRQVPEPEQSGVMELTDEQAEAIRLADEAREAESRRREEEEKDPEVKLKRGVEREIEETKKAVWGNLGAVWVKKGDDKEAVTACTEALKLDPHYVKVLQRRALASERIGSWSSLTTAQEDYTALTQILPKSSPLYQQAQRSLSTLPTRIRTQQEKEKDEMLSKLKDLGDGLLGRFGLSTNNFKFDKQEGGGYSMRFER</sequence>
<evidence type="ECO:0000256" key="1">
    <source>
        <dbReference type="PROSITE-ProRule" id="PRU00339"/>
    </source>
</evidence>
<feature type="compositionally biased region" description="Basic and acidic residues" evidence="3">
    <location>
        <begin position="52"/>
        <end position="75"/>
    </location>
</feature>
<reference evidence="4" key="1">
    <citation type="submission" date="2020-04" db="EMBL/GenBank/DDBJ databases">
        <title>Analysis of mating type loci in Filobasidium floriforme.</title>
        <authorList>
            <person name="Nowrousian M."/>
        </authorList>
    </citation>
    <scope>NUCLEOTIDE SEQUENCE</scope>
    <source>
        <strain evidence="4">CBS 6242</strain>
    </source>
</reference>
<dbReference type="AlphaFoldDB" id="A0A8K0JE82"/>
<accession>A0A8K0JE82</accession>
<feature type="repeat" description="TPR" evidence="1">
    <location>
        <begin position="432"/>
        <end position="465"/>
    </location>
</feature>
<evidence type="ECO:0000313" key="4">
    <source>
        <dbReference type="EMBL" id="KAG7527405.1"/>
    </source>
</evidence>
<keyword evidence="1" id="KW-0802">TPR repeat</keyword>
<dbReference type="PANTHER" id="PTHR46014">
    <property type="entry name" value="TETRATRICOPEPTIDE REPEAT PROTEIN 1"/>
    <property type="match status" value="1"/>
</dbReference>
<dbReference type="EMBL" id="JABELV010000298">
    <property type="protein sequence ID" value="KAG7527405.1"/>
    <property type="molecule type" value="Genomic_DNA"/>
</dbReference>
<dbReference type="Gene3D" id="1.25.40.10">
    <property type="entry name" value="Tetratricopeptide repeat domain"/>
    <property type="match status" value="1"/>
</dbReference>
<dbReference type="InterPro" id="IPR011990">
    <property type="entry name" value="TPR-like_helical_dom_sf"/>
</dbReference>
<dbReference type="InterPro" id="IPR019734">
    <property type="entry name" value="TPR_rpt"/>
</dbReference>
<dbReference type="SUPFAM" id="SSF48452">
    <property type="entry name" value="TPR-like"/>
    <property type="match status" value="1"/>
</dbReference>
<dbReference type="SMART" id="SM00028">
    <property type="entry name" value="TPR"/>
    <property type="match status" value="1"/>
</dbReference>